<dbReference type="PANTHER" id="PTHR30006:SF15">
    <property type="entry name" value="IRON-UTILIZATION PERIPLASMIC PROTEIN"/>
    <property type="match status" value="1"/>
</dbReference>
<evidence type="ECO:0000313" key="4">
    <source>
        <dbReference type="Proteomes" id="UP001165524"/>
    </source>
</evidence>
<dbReference type="EMBL" id="JALKII010000002">
    <property type="protein sequence ID" value="MCK0537071.1"/>
    <property type="molecule type" value="Genomic_DNA"/>
</dbReference>
<sequence length="340" mass="37471">MNSWLKNGLLAGVVAVLAACGSPESEDTREVVVYTSRGDHLVKPVFDAYTAETGVQVRYITDNDAALLTRLEAEGSNSPADLLITVDAGNLWQAAERGLLQSVDNDTLERNVPAHLRDPQGRWYGLSVRARTIVYSTERVSPDELSTYEALADEQWRDRLCLRTSKKVYNQSLVATMIERLGEPEAERVVRGWIDNLATDVFANDNAVMEAIAAGQCDVGIINTYYFGRMLRDKPEMPIKLFWANQGAGESGMHVNISGAGITAHAPRRDEAEALLVWMTQEQSQKLLADGNMEFPVNPEVAPAEAVAAWGSFRADDLNVEVAGRRQAEAVKLMDRAGYR</sequence>
<dbReference type="PROSITE" id="PS51257">
    <property type="entry name" value="PROKAR_LIPOPROTEIN"/>
    <property type="match status" value="1"/>
</dbReference>
<keyword evidence="2" id="KW-0732">Signal</keyword>
<dbReference type="InterPro" id="IPR026045">
    <property type="entry name" value="Ferric-bd"/>
</dbReference>
<dbReference type="Gene3D" id="3.40.190.10">
    <property type="entry name" value="Periplasmic binding protein-like II"/>
    <property type="match status" value="2"/>
</dbReference>
<comment type="caution">
    <text evidence="3">The sequence shown here is derived from an EMBL/GenBank/DDBJ whole genome shotgun (WGS) entry which is preliminary data.</text>
</comment>
<dbReference type="Pfam" id="PF13343">
    <property type="entry name" value="SBP_bac_6"/>
    <property type="match status" value="1"/>
</dbReference>
<proteinExistence type="inferred from homology"/>
<evidence type="ECO:0000313" key="3">
    <source>
        <dbReference type="EMBL" id="MCK0537071.1"/>
    </source>
</evidence>
<dbReference type="PIRSF" id="PIRSF002825">
    <property type="entry name" value="CfbpA"/>
    <property type="match status" value="1"/>
</dbReference>
<keyword evidence="4" id="KW-1185">Reference proteome</keyword>
<reference evidence="3" key="1">
    <citation type="submission" date="2022-04" db="EMBL/GenBank/DDBJ databases">
        <title>Alcanivorax sp. CY1518 draft genome sequence.</title>
        <authorList>
            <person name="Zhao G."/>
            <person name="An M."/>
        </authorList>
    </citation>
    <scope>NUCLEOTIDE SEQUENCE</scope>
    <source>
        <strain evidence="3">CY1518</strain>
    </source>
</reference>
<dbReference type="RefSeq" id="WP_246950202.1">
    <property type="nucleotide sequence ID" value="NZ_JALKII010000002.1"/>
</dbReference>
<name>A0ABT0E5J1_9GAMM</name>
<accession>A0ABT0E5J1</accession>
<evidence type="ECO:0000256" key="2">
    <source>
        <dbReference type="ARBA" id="ARBA00022729"/>
    </source>
</evidence>
<evidence type="ECO:0000256" key="1">
    <source>
        <dbReference type="ARBA" id="ARBA00008520"/>
    </source>
</evidence>
<dbReference type="SUPFAM" id="SSF53850">
    <property type="entry name" value="Periplasmic binding protein-like II"/>
    <property type="match status" value="1"/>
</dbReference>
<gene>
    <name evidence="3" type="ORF">MU846_05050</name>
</gene>
<comment type="similarity">
    <text evidence="1">Belongs to the bacterial solute-binding protein 1 family.</text>
</comment>
<dbReference type="PANTHER" id="PTHR30006">
    <property type="entry name" value="THIAMINE-BINDING PERIPLASMIC PROTEIN-RELATED"/>
    <property type="match status" value="1"/>
</dbReference>
<organism evidence="3 4">
    <name type="scientific">Alcanivorax quisquiliarum</name>
    <dbReference type="NCBI Taxonomy" id="2933565"/>
    <lineage>
        <taxon>Bacteria</taxon>
        <taxon>Pseudomonadati</taxon>
        <taxon>Pseudomonadota</taxon>
        <taxon>Gammaproteobacteria</taxon>
        <taxon>Oceanospirillales</taxon>
        <taxon>Alcanivoracaceae</taxon>
        <taxon>Alcanivorax</taxon>
    </lineage>
</organism>
<protein>
    <submittedName>
        <fullName evidence="3">Extracellular solute-binding protein</fullName>
    </submittedName>
</protein>
<dbReference type="Proteomes" id="UP001165524">
    <property type="component" value="Unassembled WGS sequence"/>
</dbReference>